<proteinExistence type="predicted"/>
<gene>
    <name evidence="1" type="ORF">J07HQW2_01636</name>
</gene>
<evidence type="ECO:0000313" key="2">
    <source>
        <dbReference type="Proteomes" id="UP000030710"/>
    </source>
</evidence>
<dbReference type="EMBL" id="KE356561">
    <property type="protein sequence ID" value="ERG95187.1"/>
    <property type="molecule type" value="Genomic_DNA"/>
</dbReference>
<accession>U1PN64</accession>
<protein>
    <submittedName>
        <fullName evidence="1">Uncharacterized protein</fullName>
    </submittedName>
</protein>
<dbReference type="HOGENOM" id="CLU_3210704_0_0_2"/>
<dbReference type="Proteomes" id="UP000030710">
    <property type="component" value="Unassembled WGS sequence"/>
</dbReference>
<dbReference type="AlphaFoldDB" id="U1PN64"/>
<evidence type="ECO:0000313" key="1">
    <source>
        <dbReference type="EMBL" id="ERG95187.1"/>
    </source>
</evidence>
<sequence>MTFVMNTSGATMATQSENATVISEAQAWFAAHPESAKHSSIETSETPL</sequence>
<reference evidence="1 2" key="1">
    <citation type="journal article" date="2013" name="PLoS ONE">
        <title>Assembly-driven community genomics of a hypersaline microbial ecosystem.</title>
        <authorList>
            <person name="Podell S."/>
            <person name="Ugalde J.A."/>
            <person name="Narasingarao P."/>
            <person name="Banfield J.F."/>
            <person name="Heidelberg K.B."/>
            <person name="Allen E.E."/>
        </authorList>
    </citation>
    <scope>NUCLEOTIDE SEQUENCE [LARGE SCALE GENOMIC DNA]</scope>
    <source>
        <strain evidence="2">J07HQW2</strain>
    </source>
</reference>
<organism evidence="1 2">
    <name type="scientific">Haloquadratum walsbyi J07HQW2</name>
    <dbReference type="NCBI Taxonomy" id="1238425"/>
    <lineage>
        <taxon>Archaea</taxon>
        <taxon>Methanobacteriati</taxon>
        <taxon>Methanobacteriota</taxon>
        <taxon>Stenosarchaea group</taxon>
        <taxon>Halobacteria</taxon>
        <taxon>Halobacteriales</taxon>
        <taxon>Haloferacaceae</taxon>
        <taxon>Haloquadratum</taxon>
    </lineage>
</organism>
<dbReference type="STRING" id="1238425.J07HQW2_01636"/>
<name>U1PN64_9EURY</name>